<dbReference type="PANTHER" id="PTHR46558">
    <property type="entry name" value="TRACRIPTIONAL REGULATORY PROTEIN-RELATED-RELATED"/>
    <property type="match status" value="1"/>
</dbReference>
<dbReference type="Gene3D" id="1.10.260.40">
    <property type="entry name" value="lambda repressor-like DNA-binding domains"/>
    <property type="match status" value="1"/>
</dbReference>
<evidence type="ECO:0000313" key="4">
    <source>
        <dbReference type="Proteomes" id="UP000007177"/>
    </source>
</evidence>
<dbReference type="SUPFAM" id="SSF47413">
    <property type="entry name" value="lambda repressor-like DNA-binding domains"/>
    <property type="match status" value="1"/>
</dbReference>
<dbReference type="HOGENOM" id="CLU_056925_0_0_9"/>
<dbReference type="InterPro" id="IPR001387">
    <property type="entry name" value="Cro/C1-type_HTH"/>
</dbReference>
<keyword evidence="4" id="KW-1185">Reference proteome</keyword>
<dbReference type="AlphaFoldDB" id="H6LJL0"/>
<reference evidence="4" key="1">
    <citation type="submission" date="2011-07" db="EMBL/GenBank/DDBJ databases">
        <title>Complete genome sequence of Acetobacterium woodii.</title>
        <authorList>
            <person name="Poehlein A."/>
            <person name="Schmidt S."/>
            <person name="Kaster A.-K."/>
            <person name="Goenrich M."/>
            <person name="Vollmers J."/>
            <person name="Thuermer A."/>
            <person name="Gottschalk G."/>
            <person name="Thauer R.K."/>
            <person name="Daniel R."/>
            <person name="Mueller V."/>
        </authorList>
    </citation>
    <scope>NUCLEOTIDE SEQUENCE [LARGE SCALE GENOMIC DNA]</scope>
    <source>
        <strain evidence="4">ATCC 29683 / DSM 1030 / JCM 2381 / KCTC 1655 / WB1</strain>
    </source>
</reference>
<dbReference type="OrthoDB" id="9812495at2"/>
<dbReference type="EMBL" id="CP002987">
    <property type="protein sequence ID" value="AFA49938.1"/>
    <property type="molecule type" value="Genomic_DNA"/>
</dbReference>
<evidence type="ECO:0000256" key="1">
    <source>
        <dbReference type="ARBA" id="ARBA00023125"/>
    </source>
</evidence>
<feature type="domain" description="HTH cro/C1-type" evidence="2">
    <location>
        <begin position="7"/>
        <end position="61"/>
    </location>
</feature>
<gene>
    <name evidence="3" type="ordered locus">Awo_c32100</name>
</gene>
<dbReference type="CDD" id="cd00093">
    <property type="entry name" value="HTH_XRE"/>
    <property type="match status" value="1"/>
</dbReference>
<reference evidence="3 4" key="2">
    <citation type="journal article" date="2012" name="PLoS ONE">
        <title>An ancient pathway combining carbon dioxide fixation with the generation and utilization of a sodium ion gradient for ATP synthesis.</title>
        <authorList>
            <person name="Poehlein A."/>
            <person name="Schmidt S."/>
            <person name="Kaster A.K."/>
            <person name="Goenrich M."/>
            <person name="Vollmers J."/>
            <person name="Thurmer A."/>
            <person name="Bertsch J."/>
            <person name="Schuchmann K."/>
            <person name="Voigt B."/>
            <person name="Hecker M."/>
            <person name="Daniel R."/>
            <person name="Thauer R.K."/>
            <person name="Gottschalk G."/>
            <person name="Muller V."/>
        </authorList>
    </citation>
    <scope>NUCLEOTIDE SEQUENCE [LARGE SCALE GENOMIC DNA]</scope>
    <source>
        <strain evidence="4">ATCC 29683 / DSM 1030 / JCM 2381 / KCTC 1655 / WB1</strain>
    </source>
</reference>
<name>H6LJL0_ACEWD</name>
<proteinExistence type="predicted"/>
<dbReference type="GO" id="GO:0003677">
    <property type="term" value="F:DNA binding"/>
    <property type="evidence" value="ECO:0007669"/>
    <property type="project" value="UniProtKB-KW"/>
</dbReference>
<dbReference type="PANTHER" id="PTHR46558:SF11">
    <property type="entry name" value="HTH-TYPE TRANSCRIPTIONAL REGULATOR XRE"/>
    <property type="match status" value="1"/>
</dbReference>
<dbReference type="STRING" id="931626.Awo_c32100"/>
<keyword evidence="1" id="KW-0238">DNA-binding</keyword>
<evidence type="ECO:0000313" key="3">
    <source>
        <dbReference type="EMBL" id="AFA49938.1"/>
    </source>
</evidence>
<protein>
    <submittedName>
        <fullName evidence="3">Transcriptional regulator XRE family</fullName>
    </submittedName>
</protein>
<dbReference type="eggNOG" id="COG1476">
    <property type="taxonomic scope" value="Bacteria"/>
</dbReference>
<sequence>MNINKVIRKYRKEANLTQEQLAICLGVSAPAVNKWENGISYPDITLLSPLARVLKINVDTLLSFNEALTDKEIDLLVDKIAKMAQTEGYQKAYEQGAELIKEHATCERLILSITSILDCFLTQDVENHEGYEAQILLWYELIATSEKPEIAAMATTLLGSKYIKKQEFEKAQQLIDRIPPAGYDKQFMQATLFKDQGKNEEAYQIYEQMLLKNANELVSIIQLIIRLLVQEEAFNKTKKYVDLGKEVVRLFDLGAYSESTAELFLAIERREVEKSLEILEQMVAKIETISDFRKSDLYTHIKFKEPQSSDYDMVKSMLKRGLENDDKSAFLKGEPRFKTILKTLDR</sequence>
<dbReference type="KEGG" id="awo:Awo_c32100"/>
<accession>H6LJL0</accession>
<dbReference type="Proteomes" id="UP000007177">
    <property type="component" value="Chromosome"/>
</dbReference>
<dbReference type="SMART" id="SM00530">
    <property type="entry name" value="HTH_XRE"/>
    <property type="match status" value="1"/>
</dbReference>
<evidence type="ECO:0000259" key="2">
    <source>
        <dbReference type="PROSITE" id="PS50943"/>
    </source>
</evidence>
<organism evidence="3 4">
    <name type="scientific">Acetobacterium woodii (strain ATCC 29683 / DSM 1030 / JCM 2381 / KCTC 1655 / WB1)</name>
    <dbReference type="NCBI Taxonomy" id="931626"/>
    <lineage>
        <taxon>Bacteria</taxon>
        <taxon>Bacillati</taxon>
        <taxon>Bacillota</taxon>
        <taxon>Clostridia</taxon>
        <taxon>Eubacteriales</taxon>
        <taxon>Eubacteriaceae</taxon>
        <taxon>Acetobacterium</taxon>
    </lineage>
</organism>
<dbReference type="InterPro" id="IPR010982">
    <property type="entry name" value="Lambda_DNA-bd_dom_sf"/>
</dbReference>
<dbReference type="PROSITE" id="PS50943">
    <property type="entry name" value="HTH_CROC1"/>
    <property type="match status" value="1"/>
</dbReference>
<dbReference type="RefSeq" id="WP_014357534.1">
    <property type="nucleotide sequence ID" value="NC_016894.1"/>
</dbReference>
<dbReference type="Pfam" id="PF01381">
    <property type="entry name" value="HTH_3"/>
    <property type="match status" value="1"/>
</dbReference>